<dbReference type="SUPFAM" id="SSF51905">
    <property type="entry name" value="FAD/NAD(P)-binding domain"/>
    <property type="match status" value="1"/>
</dbReference>
<evidence type="ECO:0000313" key="3">
    <source>
        <dbReference type="Proteomes" id="UP000524237"/>
    </source>
</evidence>
<sequence length="355" mass="37938">MTVDVDVLVVGGGPVGLAAAIEARLEGMSVVIVEPRNGPLDKACGEALMPGAIDALLRIGVAPVGHTIAGFAYLNATRSVEHRFTGGQGVGVRRTALSDALMARAHEVGVQFRGGMVESVQQSSNFVTVGIRTPLSLMATIFLKATWVLACDGLHSHVRHLIGLERPSHQVRSGRRFGLRRHYRLAPWTDLVEVHWARSVEVYVTPVASDLVGVATLGAPGINFDREIGAISSLQKHLRGAEPVSALRGAGPLLQRTRRRVEGRVLLVGDSSGYVDALTGEGLRVGFAQAREAVAALVREDPQSYESAWASHTRDYRMLTSALVGLAASPFRSTIVPLASAMPWAFGAIIQRLAR</sequence>
<dbReference type="RefSeq" id="WP_182484146.1">
    <property type="nucleotide sequence ID" value="NZ_JACGWU010000001.1"/>
</dbReference>
<dbReference type="PANTHER" id="PTHR42685">
    <property type="entry name" value="GERANYLGERANYL DIPHOSPHATE REDUCTASE"/>
    <property type="match status" value="1"/>
</dbReference>
<protein>
    <submittedName>
        <fullName evidence="2">Flavin-dependent dehydrogenase</fullName>
    </submittedName>
</protein>
<organism evidence="2 3">
    <name type="scientific">Alpinimonas psychrophila</name>
    <dbReference type="NCBI Taxonomy" id="748908"/>
    <lineage>
        <taxon>Bacteria</taxon>
        <taxon>Bacillati</taxon>
        <taxon>Actinomycetota</taxon>
        <taxon>Actinomycetes</taxon>
        <taxon>Micrococcales</taxon>
        <taxon>Microbacteriaceae</taxon>
        <taxon>Alpinimonas</taxon>
    </lineage>
</organism>
<dbReference type="AlphaFoldDB" id="A0A7W3JT72"/>
<dbReference type="InterPro" id="IPR036188">
    <property type="entry name" value="FAD/NAD-bd_sf"/>
</dbReference>
<evidence type="ECO:0000313" key="2">
    <source>
        <dbReference type="EMBL" id="MBA8828776.1"/>
    </source>
</evidence>
<gene>
    <name evidence="2" type="ORF">FB555_000847</name>
</gene>
<dbReference type="Gene3D" id="3.50.50.60">
    <property type="entry name" value="FAD/NAD(P)-binding domain"/>
    <property type="match status" value="1"/>
</dbReference>
<dbReference type="GO" id="GO:0071949">
    <property type="term" value="F:FAD binding"/>
    <property type="evidence" value="ECO:0007669"/>
    <property type="project" value="InterPro"/>
</dbReference>
<dbReference type="Pfam" id="PF01494">
    <property type="entry name" value="FAD_binding_3"/>
    <property type="match status" value="1"/>
</dbReference>
<dbReference type="EMBL" id="JACGWU010000001">
    <property type="protein sequence ID" value="MBA8828776.1"/>
    <property type="molecule type" value="Genomic_DNA"/>
</dbReference>
<comment type="caution">
    <text evidence="2">The sequence shown here is derived from an EMBL/GenBank/DDBJ whole genome shotgun (WGS) entry which is preliminary data.</text>
</comment>
<name>A0A7W3JT72_9MICO</name>
<feature type="domain" description="FAD-binding" evidence="1">
    <location>
        <begin position="4"/>
        <end position="170"/>
    </location>
</feature>
<reference evidence="2 3" key="1">
    <citation type="submission" date="2020-07" db="EMBL/GenBank/DDBJ databases">
        <title>Sequencing the genomes of 1000 actinobacteria strains.</title>
        <authorList>
            <person name="Klenk H.-P."/>
        </authorList>
    </citation>
    <scope>NUCLEOTIDE SEQUENCE [LARGE SCALE GENOMIC DNA]</scope>
    <source>
        <strain evidence="2 3">DSM 23737</strain>
    </source>
</reference>
<dbReference type="Proteomes" id="UP000524237">
    <property type="component" value="Unassembled WGS sequence"/>
</dbReference>
<dbReference type="InterPro" id="IPR002938">
    <property type="entry name" value="FAD-bd"/>
</dbReference>
<accession>A0A7W3JT72</accession>
<proteinExistence type="predicted"/>
<dbReference type="InterPro" id="IPR050407">
    <property type="entry name" value="Geranylgeranyl_reductase"/>
</dbReference>
<keyword evidence="3" id="KW-1185">Reference proteome</keyword>
<dbReference type="PANTHER" id="PTHR42685:SF19">
    <property type="entry name" value="POSSIBLE OXIDOREDUCTASE"/>
    <property type="match status" value="1"/>
</dbReference>
<dbReference type="PRINTS" id="PR00420">
    <property type="entry name" value="RNGMNOXGNASE"/>
</dbReference>
<evidence type="ECO:0000259" key="1">
    <source>
        <dbReference type="Pfam" id="PF01494"/>
    </source>
</evidence>